<feature type="transmembrane region" description="Helical" evidence="1">
    <location>
        <begin position="21"/>
        <end position="38"/>
    </location>
</feature>
<keyword evidence="1" id="KW-1133">Transmembrane helix</keyword>
<feature type="domain" description="YdbS-like PH" evidence="2">
    <location>
        <begin position="259"/>
        <end position="339"/>
    </location>
</feature>
<dbReference type="PANTHER" id="PTHR34473">
    <property type="entry name" value="UPF0699 TRANSMEMBRANE PROTEIN YDBS"/>
    <property type="match status" value="1"/>
</dbReference>
<dbReference type="InterPro" id="IPR005182">
    <property type="entry name" value="YdbS-like_PH"/>
</dbReference>
<feature type="transmembrane region" description="Helical" evidence="1">
    <location>
        <begin position="44"/>
        <end position="64"/>
    </location>
</feature>
<dbReference type="KEGG" id="cdrk:B9W14_12540"/>
<keyword evidence="1" id="KW-0812">Transmembrane</keyword>
<gene>
    <name evidence="3" type="ORF">B9W14_12540</name>
</gene>
<proteinExistence type="predicted"/>
<dbReference type="PANTHER" id="PTHR34473:SF2">
    <property type="entry name" value="UPF0699 TRANSMEMBRANE PROTEIN YDBT"/>
    <property type="match status" value="1"/>
</dbReference>
<name>A0A2U8DRA7_9CLOT</name>
<evidence type="ECO:0000259" key="2">
    <source>
        <dbReference type="Pfam" id="PF03703"/>
    </source>
</evidence>
<dbReference type="Pfam" id="PF03703">
    <property type="entry name" value="bPH_2"/>
    <property type="match status" value="3"/>
</dbReference>
<dbReference type="OrthoDB" id="1932701at2"/>
<dbReference type="Proteomes" id="UP000244910">
    <property type="component" value="Chromosome"/>
</dbReference>
<evidence type="ECO:0000256" key="1">
    <source>
        <dbReference type="SAM" id="Phobius"/>
    </source>
</evidence>
<keyword evidence="1" id="KW-0472">Membrane</keyword>
<dbReference type="InterPro" id="IPR014529">
    <property type="entry name" value="UCP026631"/>
</dbReference>
<feature type="transmembrane region" description="Helical" evidence="1">
    <location>
        <begin position="360"/>
        <end position="378"/>
    </location>
</feature>
<evidence type="ECO:0000313" key="3">
    <source>
        <dbReference type="EMBL" id="AWI05296.1"/>
    </source>
</evidence>
<dbReference type="PIRSF" id="PIRSF026631">
    <property type="entry name" value="UCP026631"/>
    <property type="match status" value="1"/>
</dbReference>
<evidence type="ECO:0000313" key="4">
    <source>
        <dbReference type="Proteomes" id="UP000244910"/>
    </source>
</evidence>
<feature type="transmembrane region" description="Helical" evidence="1">
    <location>
        <begin position="180"/>
        <end position="201"/>
    </location>
</feature>
<sequence length="485" mass="55745">MKMKYKKQHPYFFISKIISNLKEYIISFLIVIGAVITKGKNTKILFLIIALVVLIIVVMTIVSWKKNVYGFDETGMHVKEGLINRKSRYIPKDKIHTMDIDSKFVQRLFGVVTLKIDTAGGGKQTEVNLILSKEESENIREVLLSSNNIEENEEEKIITIQQQEKISHDDVKYKASVMDLIITAITSKYIMGGLLFIFVLYDKINNIIPKSFKNKLDSFGNKSAESVMAYKSIQLIVVLVIIALVITFIISIITTVITYYDFTIKRNGNKINITYGLFDKKSIIIPIYRIQSISIVEGILKKPFNAVSINIESVGYGKEKGESTILCPLLKKNQIDKFFKEVLTEIEPKFEFSYSSNKSIMGYLIRASILPLLITFFITYKFKYGFFSLLILPFFLLLGYYRQKNAGICIKENELIMQFRVLAKHIVIIQKKNVQSSIKSQNIFQRRSNLVNIKAAIQGEIVQKEYVVKGMNNNEFTKLQNWLLK</sequence>
<dbReference type="EMBL" id="CP020953">
    <property type="protein sequence ID" value="AWI05296.1"/>
    <property type="molecule type" value="Genomic_DNA"/>
</dbReference>
<accession>A0A2U8DRA7</accession>
<feature type="domain" description="YdbS-like PH" evidence="2">
    <location>
        <begin position="404"/>
        <end position="483"/>
    </location>
</feature>
<organism evidence="3 4">
    <name type="scientific">Clostridium drakei</name>
    <dbReference type="NCBI Taxonomy" id="332101"/>
    <lineage>
        <taxon>Bacteria</taxon>
        <taxon>Bacillati</taxon>
        <taxon>Bacillota</taxon>
        <taxon>Clostridia</taxon>
        <taxon>Eubacteriales</taxon>
        <taxon>Clostridiaceae</taxon>
        <taxon>Clostridium</taxon>
    </lineage>
</organism>
<keyword evidence="4" id="KW-1185">Reference proteome</keyword>
<feature type="domain" description="YdbS-like PH" evidence="2">
    <location>
        <begin position="64"/>
        <end position="129"/>
    </location>
</feature>
<feature type="transmembrane region" description="Helical" evidence="1">
    <location>
        <begin position="384"/>
        <end position="401"/>
    </location>
</feature>
<dbReference type="AlphaFoldDB" id="A0A2U8DRA7"/>
<protein>
    <recommendedName>
        <fullName evidence="2">YdbS-like PH domain-containing protein</fullName>
    </recommendedName>
</protein>
<feature type="transmembrane region" description="Helical" evidence="1">
    <location>
        <begin position="233"/>
        <end position="260"/>
    </location>
</feature>
<reference evidence="4" key="1">
    <citation type="submission" date="2017-04" db="EMBL/GenBank/DDBJ databases">
        <authorList>
            <person name="Song Y."/>
            <person name="Cho B.-K."/>
        </authorList>
    </citation>
    <scope>NUCLEOTIDE SEQUENCE [LARGE SCALE GENOMIC DNA]</scope>
    <source>
        <strain evidence="4">SL1</strain>
    </source>
</reference>